<comment type="catalytic activity">
    <reaction evidence="16 17">
        <text>a ubiquinone + n Na(+)(in) + NADH + H(+) = a ubiquinol + n Na(+)(out) + NAD(+)</text>
        <dbReference type="Rhea" id="RHEA:47748"/>
        <dbReference type="Rhea" id="RHEA-COMP:9565"/>
        <dbReference type="Rhea" id="RHEA-COMP:9566"/>
        <dbReference type="ChEBI" id="CHEBI:15378"/>
        <dbReference type="ChEBI" id="CHEBI:16389"/>
        <dbReference type="ChEBI" id="CHEBI:17976"/>
        <dbReference type="ChEBI" id="CHEBI:29101"/>
        <dbReference type="ChEBI" id="CHEBI:57540"/>
        <dbReference type="ChEBI" id="CHEBI:57945"/>
        <dbReference type="EC" id="7.2.1.1"/>
    </reaction>
</comment>
<dbReference type="HAMAP" id="MF_00427">
    <property type="entry name" value="NqrC"/>
    <property type="match status" value="1"/>
</dbReference>
<evidence type="ECO:0000256" key="5">
    <source>
        <dbReference type="ARBA" id="ARBA00022630"/>
    </source>
</evidence>
<evidence type="ECO:0000256" key="1">
    <source>
        <dbReference type="ARBA" id="ARBA00022448"/>
    </source>
</evidence>
<dbReference type="InterPro" id="IPR007329">
    <property type="entry name" value="FMN-bd"/>
</dbReference>
<dbReference type="GO" id="GO:0010181">
    <property type="term" value="F:FMN binding"/>
    <property type="evidence" value="ECO:0007669"/>
    <property type="project" value="UniProtKB-UniRule"/>
</dbReference>
<dbReference type="RefSeq" id="WP_126614313.1">
    <property type="nucleotide sequence ID" value="NZ_CP034562.1"/>
</dbReference>
<evidence type="ECO:0000256" key="8">
    <source>
        <dbReference type="ARBA" id="ARBA00022967"/>
    </source>
</evidence>
<dbReference type="AlphaFoldDB" id="A0A3S9P350"/>
<comment type="function">
    <text evidence="16">NQR complex catalyzes the reduction of ubiquinone-1 to ubiquinol by two successive reactions, coupled with the transport of Na(+) ions from the cytoplasm to the periplasm. NqrA to NqrE are probably involved in the second step, the conversion of ubisemiquinone to ubiquinol.</text>
</comment>
<gene>
    <name evidence="16 19" type="primary">nqrC</name>
    <name evidence="19" type="ORF">EI427_10360</name>
</gene>
<evidence type="ECO:0000256" key="10">
    <source>
        <dbReference type="ARBA" id="ARBA00023027"/>
    </source>
</evidence>
<evidence type="ECO:0000313" key="19">
    <source>
        <dbReference type="EMBL" id="AZQ62625.1"/>
    </source>
</evidence>
<keyword evidence="4 16" id="KW-0597">Phosphoprotein</keyword>
<comment type="subcellular location">
    <subcellularLocation>
        <location evidence="16">Cell membrane</location>
        <topology evidence="16">Single-pass membrane protein</topology>
    </subcellularLocation>
</comment>
<keyword evidence="11 16" id="KW-0915">Sodium</keyword>
<name>A0A3S9P350_9BACT</name>
<dbReference type="EC" id="7.2.1.1" evidence="16 17"/>
<keyword evidence="7 16" id="KW-0812">Transmembrane</keyword>
<dbReference type="OrthoDB" id="9813828at2"/>
<dbReference type="PIRSF" id="PIRSF009437">
    <property type="entry name" value="NQR-1_subunit_C"/>
    <property type="match status" value="1"/>
</dbReference>
<sequence>MQQSNGYVIGFAVAMTIILGGVLSFTAVSLNAKQKEEVALDTKKQIMLSVLPEMSEASKAEMATIYDKRISVVNSAGEAITPDNLAKLDISKEWKKLKNGQDAVLPVYKFMSEDGKSVDSYILPMYGYGLWNDIWGYFALDADLVTVKGVVFSHKGETPGLGARIGDAQIQDRYKGKKIFNGGKFTPIVMVKGEGHSGLPTDEVDGMSGATLTANGLNEMVSRYLKAYEPFINKEKGTSAVSMAQ</sequence>
<evidence type="ECO:0000256" key="4">
    <source>
        <dbReference type="ARBA" id="ARBA00022553"/>
    </source>
</evidence>
<evidence type="ECO:0000256" key="16">
    <source>
        <dbReference type="HAMAP-Rule" id="MF_00427"/>
    </source>
</evidence>
<dbReference type="GO" id="GO:0016655">
    <property type="term" value="F:oxidoreductase activity, acting on NAD(P)H, quinone or similar compound as acceptor"/>
    <property type="evidence" value="ECO:0007669"/>
    <property type="project" value="UniProtKB-UniRule"/>
</dbReference>
<evidence type="ECO:0000256" key="3">
    <source>
        <dbReference type="ARBA" id="ARBA00022519"/>
    </source>
</evidence>
<dbReference type="KEGG" id="fll:EI427_10360"/>
<evidence type="ECO:0000256" key="14">
    <source>
        <dbReference type="ARBA" id="ARBA00023136"/>
    </source>
</evidence>
<keyword evidence="12 16" id="KW-0406">Ion transport</keyword>
<comment type="caution">
    <text evidence="16">Lacks conserved residue(s) required for the propagation of feature annotation.</text>
</comment>
<dbReference type="NCBIfam" id="TIGR01938">
    <property type="entry name" value="nqrC"/>
    <property type="match status" value="1"/>
</dbReference>
<evidence type="ECO:0000256" key="11">
    <source>
        <dbReference type="ARBA" id="ARBA00023053"/>
    </source>
</evidence>
<dbReference type="Pfam" id="PF04205">
    <property type="entry name" value="FMN_bind"/>
    <property type="match status" value="1"/>
</dbReference>
<protein>
    <recommendedName>
        <fullName evidence="16 17">Na(+)-translocating NADH-quinone reductase subunit C</fullName>
        <shortName evidence="16 17">Na(+)-NQR subunit C</shortName>
        <shortName evidence="16 17">Na(+)-translocating NQR subunit C</shortName>
        <ecNumber evidence="16 17">7.2.1.1</ecNumber>
    </recommendedName>
    <alternativeName>
        <fullName evidence="16 17">NQR complex subunit C</fullName>
    </alternativeName>
    <alternativeName>
        <fullName evidence="16 17">NQR-1 subunit C</fullName>
    </alternativeName>
</protein>
<comment type="cofactor">
    <cofactor evidence="16 17">
        <name>FMN</name>
        <dbReference type="ChEBI" id="CHEBI:58210"/>
    </cofactor>
</comment>
<dbReference type="GO" id="GO:0005886">
    <property type="term" value="C:plasma membrane"/>
    <property type="evidence" value="ECO:0007669"/>
    <property type="project" value="UniProtKB-SubCell"/>
</dbReference>
<keyword evidence="5 16" id="KW-0285">Flavoprotein</keyword>
<dbReference type="InterPro" id="IPR010204">
    <property type="entry name" value="NqrC"/>
</dbReference>
<feature type="domain" description="FMN-binding" evidence="18">
    <location>
        <begin position="129"/>
        <end position="228"/>
    </location>
</feature>
<evidence type="ECO:0000256" key="13">
    <source>
        <dbReference type="ARBA" id="ARBA00023075"/>
    </source>
</evidence>
<keyword evidence="19" id="KW-0560">Oxidoreductase</keyword>
<keyword evidence="6 16" id="KW-0288">FMN</keyword>
<keyword evidence="20" id="KW-1185">Reference proteome</keyword>
<evidence type="ECO:0000256" key="12">
    <source>
        <dbReference type="ARBA" id="ARBA00023065"/>
    </source>
</evidence>
<reference evidence="19 20" key="1">
    <citation type="submission" date="2018-12" db="EMBL/GenBank/DDBJ databases">
        <title>Flammeovirga pectinis sp. nov., isolated from the gut of the Korean scallop, Patinopecten yessoensis.</title>
        <authorList>
            <person name="Bae J.-W."/>
            <person name="Jeong Y.-S."/>
            <person name="Kang W."/>
        </authorList>
    </citation>
    <scope>NUCLEOTIDE SEQUENCE [LARGE SCALE GENOMIC DNA]</scope>
    <source>
        <strain evidence="19 20">L12M1</strain>
    </source>
</reference>
<organism evidence="19 20">
    <name type="scientific">Flammeovirga pectinis</name>
    <dbReference type="NCBI Taxonomy" id="2494373"/>
    <lineage>
        <taxon>Bacteria</taxon>
        <taxon>Pseudomonadati</taxon>
        <taxon>Bacteroidota</taxon>
        <taxon>Cytophagia</taxon>
        <taxon>Cytophagales</taxon>
        <taxon>Flammeovirgaceae</taxon>
        <taxon>Flammeovirga</taxon>
    </lineage>
</organism>
<evidence type="ECO:0000256" key="9">
    <source>
        <dbReference type="ARBA" id="ARBA00022989"/>
    </source>
</evidence>
<dbReference type="GO" id="GO:0006814">
    <property type="term" value="P:sodium ion transport"/>
    <property type="evidence" value="ECO:0007669"/>
    <property type="project" value="UniProtKB-UniRule"/>
</dbReference>
<dbReference type="EMBL" id="CP034562">
    <property type="protein sequence ID" value="AZQ62625.1"/>
    <property type="molecule type" value="Genomic_DNA"/>
</dbReference>
<dbReference type="Proteomes" id="UP000267268">
    <property type="component" value="Chromosome 1"/>
</dbReference>
<comment type="similarity">
    <text evidence="16 17">Belongs to the NqrC family.</text>
</comment>
<comment type="subunit">
    <text evidence="16 17">Composed of six subunits; NqrA, NqrB, NqrC, NqrD, NqrE and NqrF.</text>
</comment>
<evidence type="ECO:0000256" key="15">
    <source>
        <dbReference type="ARBA" id="ARBA00023201"/>
    </source>
</evidence>
<accession>A0A3S9P350</accession>
<keyword evidence="8 16" id="KW-1278">Translocase</keyword>
<dbReference type="SMART" id="SM00900">
    <property type="entry name" value="FMN_bind"/>
    <property type="match status" value="1"/>
</dbReference>
<keyword evidence="1 16" id="KW-0813">Transport</keyword>
<dbReference type="PANTHER" id="PTHR37838:SF1">
    <property type="entry name" value="NA(+)-TRANSLOCATING NADH-QUINONE REDUCTASE SUBUNIT C"/>
    <property type="match status" value="1"/>
</dbReference>
<keyword evidence="10 16" id="KW-0520">NAD</keyword>
<evidence type="ECO:0000256" key="6">
    <source>
        <dbReference type="ARBA" id="ARBA00022643"/>
    </source>
</evidence>
<evidence type="ECO:0000256" key="17">
    <source>
        <dbReference type="PIRNR" id="PIRNR009437"/>
    </source>
</evidence>
<feature type="transmembrane region" description="Helical" evidence="16">
    <location>
        <begin position="6"/>
        <end position="28"/>
    </location>
</feature>
<feature type="modified residue" description="FMN phosphoryl threonine" evidence="16">
    <location>
        <position position="211"/>
    </location>
</feature>
<keyword evidence="13 16" id="KW-0830">Ubiquinone</keyword>
<dbReference type="PANTHER" id="PTHR37838">
    <property type="entry name" value="NA(+)-TRANSLOCATING NADH-QUINONE REDUCTASE SUBUNIT C"/>
    <property type="match status" value="1"/>
</dbReference>
<evidence type="ECO:0000256" key="7">
    <source>
        <dbReference type="ARBA" id="ARBA00022692"/>
    </source>
</evidence>
<evidence type="ECO:0000256" key="2">
    <source>
        <dbReference type="ARBA" id="ARBA00022475"/>
    </source>
</evidence>
<keyword evidence="15 16" id="KW-0739">Sodium transport</keyword>
<keyword evidence="3" id="KW-0997">Cell inner membrane</keyword>
<keyword evidence="9 16" id="KW-1133">Transmembrane helix</keyword>
<keyword evidence="2 16" id="KW-1003">Cell membrane</keyword>
<evidence type="ECO:0000313" key="20">
    <source>
        <dbReference type="Proteomes" id="UP000267268"/>
    </source>
</evidence>
<evidence type="ECO:0000259" key="18">
    <source>
        <dbReference type="SMART" id="SM00900"/>
    </source>
</evidence>
<keyword evidence="14 16" id="KW-0472">Membrane</keyword>
<proteinExistence type="inferred from homology"/>